<organism evidence="1 2">
    <name type="scientific">Nibea albiflora</name>
    <name type="common">Yellow drum</name>
    <name type="synonym">Corvina albiflora</name>
    <dbReference type="NCBI Taxonomy" id="240163"/>
    <lineage>
        <taxon>Eukaryota</taxon>
        <taxon>Metazoa</taxon>
        <taxon>Chordata</taxon>
        <taxon>Craniata</taxon>
        <taxon>Vertebrata</taxon>
        <taxon>Euteleostomi</taxon>
        <taxon>Actinopterygii</taxon>
        <taxon>Neopterygii</taxon>
        <taxon>Teleostei</taxon>
        <taxon>Neoteleostei</taxon>
        <taxon>Acanthomorphata</taxon>
        <taxon>Eupercaria</taxon>
        <taxon>Sciaenidae</taxon>
        <taxon>Nibea</taxon>
    </lineage>
</organism>
<sequence>MTELATQAPGQASSDQQRGEGDEDEEEEEEKEEECVYMFRYPRGSPKVGGSASHPESPATFLTVALHVCECGSTKGHAAM</sequence>
<reference evidence="1" key="1">
    <citation type="submission" date="2020-04" db="EMBL/GenBank/DDBJ databases">
        <title>A chromosome-scale assembly and high-density genetic map of the yellow drum (Nibea albiflora) genome.</title>
        <authorList>
            <person name="Xu D."/>
            <person name="Zhang W."/>
            <person name="Chen R."/>
            <person name="Tan P."/>
            <person name="Wang L."/>
            <person name="Song H."/>
            <person name="Tian L."/>
            <person name="Zhu Q."/>
            <person name="Wang B."/>
        </authorList>
    </citation>
    <scope>NUCLEOTIDE SEQUENCE</scope>
    <source>
        <strain evidence="1">ZJHYS-2018</strain>
    </source>
</reference>
<accession>A0ACB7EWW3</accession>
<gene>
    <name evidence="1" type="ORF">GBF38_022715</name>
</gene>
<dbReference type="EMBL" id="CM024808">
    <property type="protein sequence ID" value="KAG8006728.1"/>
    <property type="molecule type" value="Genomic_DNA"/>
</dbReference>
<comment type="caution">
    <text evidence="1">The sequence shown here is derived from an EMBL/GenBank/DDBJ whole genome shotgun (WGS) entry which is preliminary data.</text>
</comment>
<keyword evidence="2" id="KW-1185">Reference proteome</keyword>
<evidence type="ECO:0000313" key="1">
    <source>
        <dbReference type="EMBL" id="KAG8006728.1"/>
    </source>
</evidence>
<evidence type="ECO:0000313" key="2">
    <source>
        <dbReference type="Proteomes" id="UP000805704"/>
    </source>
</evidence>
<name>A0ACB7EWW3_NIBAL</name>
<protein>
    <submittedName>
        <fullName evidence="1">Uncharacterized protein</fullName>
    </submittedName>
</protein>
<proteinExistence type="predicted"/>
<dbReference type="Proteomes" id="UP000805704">
    <property type="component" value="Chromosome 20"/>
</dbReference>